<dbReference type="OMA" id="CNNAGAG"/>
<organism evidence="2 3">
    <name type="scientific">Aspergillus niger</name>
    <dbReference type="NCBI Taxonomy" id="5061"/>
    <lineage>
        <taxon>Eukaryota</taxon>
        <taxon>Fungi</taxon>
        <taxon>Dikarya</taxon>
        <taxon>Ascomycota</taxon>
        <taxon>Pezizomycotina</taxon>
        <taxon>Eurotiomycetes</taxon>
        <taxon>Eurotiomycetidae</taxon>
        <taxon>Eurotiales</taxon>
        <taxon>Aspergillaceae</taxon>
        <taxon>Aspergillus</taxon>
        <taxon>Aspergillus subgen. Circumdati</taxon>
    </lineage>
</organism>
<feature type="signal peptide" evidence="1">
    <location>
        <begin position="1"/>
        <end position="20"/>
    </location>
</feature>
<reference evidence="3" key="1">
    <citation type="journal article" date="2016" name="Genome Announc.">
        <title>Draft genome sequence of Aspergillus niger strain An76.</title>
        <authorList>
            <person name="Gong W."/>
            <person name="Cheng Z."/>
            <person name="Zhang H."/>
            <person name="Liu L."/>
            <person name="Gao P."/>
            <person name="Wang L."/>
        </authorList>
    </citation>
    <scope>NUCLEOTIDE SEQUENCE [LARGE SCALE GENOMIC DNA]</scope>
    <source>
        <strain evidence="3">An76</strain>
    </source>
</reference>
<dbReference type="OrthoDB" id="4503345at2759"/>
<dbReference type="Proteomes" id="UP000068243">
    <property type="component" value="Unassembled WGS sequence"/>
</dbReference>
<feature type="chain" id="PRO_5007147795" evidence="1">
    <location>
        <begin position="21"/>
        <end position="118"/>
    </location>
</feature>
<dbReference type="AlphaFoldDB" id="A0A117E090"/>
<proteinExistence type="predicted"/>
<evidence type="ECO:0000256" key="1">
    <source>
        <dbReference type="SAM" id="SignalP"/>
    </source>
</evidence>
<sequence length="118" mass="12312">MKFLSTLVASTLALAVSVQATDCTKGMKYCSGVLQDIDYAKYSTLIPQAIKAAGFGDGVPISNLLLFACGSGGSITVDRFCAFGWPSARHRFCHGGGDDDDDGDDDGVVADRLSVALL</sequence>
<evidence type="ECO:0000313" key="2">
    <source>
        <dbReference type="EMBL" id="GAQ42203.1"/>
    </source>
</evidence>
<keyword evidence="1" id="KW-0732">Signal</keyword>
<protein>
    <submittedName>
        <fullName evidence="2">Uncharacterized protein</fullName>
    </submittedName>
</protein>
<name>A0A117E090_ASPNG</name>
<comment type="caution">
    <text evidence="2">The sequence shown here is derived from an EMBL/GenBank/DDBJ whole genome shotgun (WGS) entry which is preliminary data.</text>
</comment>
<gene>
    <name evidence="2" type="ORF">ABL_04864</name>
</gene>
<evidence type="ECO:0000313" key="3">
    <source>
        <dbReference type="Proteomes" id="UP000068243"/>
    </source>
</evidence>
<dbReference type="EMBL" id="BCMY01000007">
    <property type="protein sequence ID" value="GAQ42203.1"/>
    <property type="molecule type" value="Genomic_DNA"/>
</dbReference>
<accession>A0A117E090</accession>